<dbReference type="CDD" id="cd12148">
    <property type="entry name" value="fungal_TF_MHR"/>
    <property type="match status" value="1"/>
</dbReference>
<dbReference type="Pfam" id="PF04082">
    <property type="entry name" value="Fungal_trans"/>
    <property type="match status" value="1"/>
</dbReference>
<dbReference type="PROSITE" id="PS50048">
    <property type="entry name" value="ZN2_CY6_FUNGAL_2"/>
    <property type="match status" value="1"/>
</dbReference>
<dbReference type="GO" id="GO:0006351">
    <property type="term" value="P:DNA-templated transcription"/>
    <property type="evidence" value="ECO:0007669"/>
    <property type="project" value="InterPro"/>
</dbReference>
<keyword evidence="9" id="KW-1185">Reference proteome</keyword>
<gene>
    <name evidence="8" type="ORF">L211DRAFT_833407</name>
</gene>
<evidence type="ECO:0000256" key="3">
    <source>
        <dbReference type="ARBA" id="ARBA00023015"/>
    </source>
</evidence>
<protein>
    <recommendedName>
        <fullName evidence="7">Zn(2)-C6 fungal-type domain-containing protein</fullName>
    </recommendedName>
</protein>
<dbReference type="SUPFAM" id="SSF57701">
    <property type="entry name" value="Zn2/Cys6 DNA-binding domain"/>
    <property type="match status" value="1"/>
</dbReference>
<dbReference type="PANTHER" id="PTHR47338:SF10">
    <property type="entry name" value="TRANSCRIPTION FACTOR DOMAIN-CONTAINING PROTEIN-RELATED"/>
    <property type="match status" value="1"/>
</dbReference>
<dbReference type="Gene3D" id="4.10.240.10">
    <property type="entry name" value="Zn(2)-C6 fungal-type DNA-binding domain"/>
    <property type="match status" value="1"/>
</dbReference>
<reference evidence="8 9" key="1">
    <citation type="journal article" date="2018" name="Nat. Ecol. Evol.">
        <title>Pezizomycetes genomes reveal the molecular basis of ectomycorrhizal truffle lifestyle.</title>
        <authorList>
            <person name="Murat C."/>
            <person name="Payen T."/>
            <person name="Noel B."/>
            <person name="Kuo A."/>
            <person name="Morin E."/>
            <person name="Chen J."/>
            <person name="Kohler A."/>
            <person name="Krizsan K."/>
            <person name="Balestrini R."/>
            <person name="Da Silva C."/>
            <person name="Montanini B."/>
            <person name="Hainaut M."/>
            <person name="Levati E."/>
            <person name="Barry K.W."/>
            <person name="Belfiori B."/>
            <person name="Cichocki N."/>
            <person name="Clum A."/>
            <person name="Dockter R.B."/>
            <person name="Fauchery L."/>
            <person name="Guy J."/>
            <person name="Iotti M."/>
            <person name="Le Tacon F."/>
            <person name="Lindquist E.A."/>
            <person name="Lipzen A."/>
            <person name="Malagnac F."/>
            <person name="Mello A."/>
            <person name="Molinier V."/>
            <person name="Miyauchi S."/>
            <person name="Poulain J."/>
            <person name="Riccioni C."/>
            <person name="Rubini A."/>
            <person name="Sitrit Y."/>
            <person name="Splivallo R."/>
            <person name="Traeger S."/>
            <person name="Wang M."/>
            <person name="Zifcakova L."/>
            <person name="Wipf D."/>
            <person name="Zambonelli A."/>
            <person name="Paolocci F."/>
            <person name="Nowrousian M."/>
            <person name="Ottonello S."/>
            <person name="Baldrian P."/>
            <person name="Spatafora J.W."/>
            <person name="Henrissat B."/>
            <person name="Nagy L.G."/>
            <person name="Aury J.M."/>
            <person name="Wincker P."/>
            <person name="Grigoriev I.V."/>
            <person name="Bonfante P."/>
            <person name="Martin F.M."/>
        </authorList>
    </citation>
    <scope>NUCLEOTIDE SEQUENCE [LARGE SCALE GENOMIC DNA]</scope>
    <source>
        <strain evidence="8 9">ATCC MYA-4762</strain>
    </source>
</reference>
<evidence type="ECO:0000313" key="8">
    <source>
        <dbReference type="EMBL" id="RPB28442.1"/>
    </source>
</evidence>
<feature type="compositionally biased region" description="Low complexity" evidence="6">
    <location>
        <begin position="635"/>
        <end position="646"/>
    </location>
</feature>
<dbReference type="Pfam" id="PF00172">
    <property type="entry name" value="Zn_clus"/>
    <property type="match status" value="1"/>
</dbReference>
<dbReference type="CDD" id="cd00067">
    <property type="entry name" value="GAL4"/>
    <property type="match status" value="1"/>
</dbReference>
<dbReference type="InParanoid" id="A0A3N4M5V9"/>
<keyword evidence="3" id="KW-0805">Transcription regulation</keyword>
<evidence type="ECO:0000256" key="5">
    <source>
        <dbReference type="ARBA" id="ARBA00023242"/>
    </source>
</evidence>
<evidence type="ECO:0000313" key="9">
    <source>
        <dbReference type="Proteomes" id="UP000267821"/>
    </source>
</evidence>
<organism evidence="8 9">
    <name type="scientific">Terfezia boudieri ATCC MYA-4762</name>
    <dbReference type="NCBI Taxonomy" id="1051890"/>
    <lineage>
        <taxon>Eukaryota</taxon>
        <taxon>Fungi</taxon>
        <taxon>Dikarya</taxon>
        <taxon>Ascomycota</taxon>
        <taxon>Pezizomycotina</taxon>
        <taxon>Pezizomycetes</taxon>
        <taxon>Pezizales</taxon>
        <taxon>Pezizaceae</taxon>
        <taxon>Terfezia</taxon>
    </lineage>
</organism>
<feature type="region of interest" description="Disordered" evidence="6">
    <location>
        <begin position="1"/>
        <end position="26"/>
    </location>
</feature>
<keyword evidence="5" id="KW-0539">Nucleus</keyword>
<evidence type="ECO:0000256" key="2">
    <source>
        <dbReference type="ARBA" id="ARBA00022723"/>
    </source>
</evidence>
<dbReference type="GO" id="GO:0000981">
    <property type="term" value="F:DNA-binding transcription factor activity, RNA polymerase II-specific"/>
    <property type="evidence" value="ECO:0007669"/>
    <property type="project" value="InterPro"/>
</dbReference>
<dbReference type="GO" id="GO:0003677">
    <property type="term" value="F:DNA binding"/>
    <property type="evidence" value="ECO:0007669"/>
    <property type="project" value="InterPro"/>
</dbReference>
<feature type="compositionally biased region" description="Low complexity" evidence="6">
    <location>
        <begin position="1"/>
        <end position="24"/>
    </location>
</feature>
<dbReference type="STRING" id="1051890.A0A3N4M5V9"/>
<dbReference type="InterPro" id="IPR050815">
    <property type="entry name" value="TF_fung"/>
</dbReference>
<dbReference type="InterPro" id="IPR036864">
    <property type="entry name" value="Zn2-C6_fun-type_DNA-bd_sf"/>
</dbReference>
<keyword evidence="2" id="KW-0479">Metal-binding</keyword>
<dbReference type="EMBL" id="ML121529">
    <property type="protein sequence ID" value="RPB28442.1"/>
    <property type="molecule type" value="Genomic_DNA"/>
</dbReference>
<dbReference type="InterPro" id="IPR007219">
    <property type="entry name" value="XnlR_reg_dom"/>
</dbReference>
<dbReference type="AlphaFoldDB" id="A0A3N4M5V9"/>
<evidence type="ECO:0000256" key="4">
    <source>
        <dbReference type="ARBA" id="ARBA00023163"/>
    </source>
</evidence>
<sequence>MATDQQSTSPPQPTSPSTVTLSTSGDIPRPKRIACVVCRKRKLRCDGNKPSCGTCSRLGHECAYDEIRRKSGPKRGYVKALEARLAQVETLLKHQDAPHTLEYIHEAHYTTTETDPHLYIANRENGPLAMQIAHGRLDSVSQHEKPHGLGVPGDYTMGNTDPSLENISLGWDMMSLGVEEALPTPEVQEALHNIFFDKVYPTVPMIHKGRYLSSLNLAPSMRPPIALRYALWTLAASVSDEYDALQTQFYRMARKYAEEQELKGHGEYIITVSTPQTWIMIATYEFKLMFFPRAWMSTGRAVRLAQMMGLHRIDGQGLDVKQCLQPPKDWTEREERRRTFWLAFCVDRYASIGTGWPMTIEEKDIMTSLPSSEDSFERGRPSQSLTLKEAMTADGAKHLSPFGGVVLMACLFGRNLIHLHRPDAEDRDDDLTGEFWRRHRHMDNILLNIALSLPSHFRLPMGLSDANIVFTNMNIHTSTICLHQAAIFKAEKNRMEASASAESKVRCITAAAEIANIMRMIAHMDLSGMNPFLSFCLYVAARVFVQYLKSKPKDEQVRASLQFLLTAMGHIKKKNPLTESFLVQLDVDLAGMLADGAAPMFAGAGCTGAKPNSDPASAGKQTTEYAFRTNSQGENSQSSTDNTDSNYGRPKFFTGGCPNNGAGQPGKGILPGDMNFGAESPSEISSCSTMDALDSNGVTPASSHTTTSPHTTPLNQTIADSFSPQLDSPLPGMFQGFVNNTGYTPLPQENPFSPKQEPWMQNFVDDQDLSGIYSDLFNSAYNWK</sequence>
<dbReference type="OrthoDB" id="5600212at2759"/>
<evidence type="ECO:0000256" key="6">
    <source>
        <dbReference type="SAM" id="MobiDB-lite"/>
    </source>
</evidence>
<comment type="subcellular location">
    <subcellularLocation>
        <location evidence="1">Nucleus</location>
    </subcellularLocation>
</comment>
<dbReference type="Proteomes" id="UP000267821">
    <property type="component" value="Unassembled WGS sequence"/>
</dbReference>
<dbReference type="GO" id="GO:0008270">
    <property type="term" value="F:zinc ion binding"/>
    <property type="evidence" value="ECO:0007669"/>
    <property type="project" value="InterPro"/>
</dbReference>
<dbReference type="PROSITE" id="PS00463">
    <property type="entry name" value="ZN2_CY6_FUNGAL_1"/>
    <property type="match status" value="1"/>
</dbReference>
<keyword evidence="4" id="KW-0804">Transcription</keyword>
<dbReference type="SMART" id="SM00906">
    <property type="entry name" value="Fungal_trans"/>
    <property type="match status" value="1"/>
</dbReference>
<evidence type="ECO:0000256" key="1">
    <source>
        <dbReference type="ARBA" id="ARBA00004123"/>
    </source>
</evidence>
<proteinExistence type="predicted"/>
<dbReference type="InterPro" id="IPR001138">
    <property type="entry name" value="Zn2Cys6_DnaBD"/>
</dbReference>
<name>A0A3N4M5V9_9PEZI</name>
<dbReference type="PANTHER" id="PTHR47338">
    <property type="entry name" value="ZN(II)2CYS6 TRANSCRIPTION FACTOR (EUROFUNG)-RELATED"/>
    <property type="match status" value="1"/>
</dbReference>
<feature type="domain" description="Zn(2)-C6 fungal-type" evidence="7">
    <location>
        <begin position="34"/>
        <end position="64"/>
    </location>
</feature>
<evidence type="ECO:0000259" key="7">
    <source>
        <dbReference type="PROSITE" id="PS50048"/>
    </source>
</evidence>
<dbReference type="SMART" id="SM00066">
    <property type="entry name" value="GAL4"/>
    <property type="match status" value="1"/>
</dbReference>
<feature type="region of interest" description="Disordered" evidence="6">
    <location>
        <begin position="628"/>
        <end position="688"/>
    </location>
</feature>
<accession>A0A3N4M5V9</accession>
<dbReference type="GO" id="GO:0005634">
    <property type="term" value="C:nucleus"/>
    <property type="evidence" value="ECO:0007669"/>
    <property type="project" value="UniProtKB-SubCell"/>
</dbReference>